<sequence>MRSRNATLSKRNTTHHAKPECLANGDRAKFVVIGNFTEQQFQEINAYRTSTGLPPLEQNEILYMAGITTTAGQGGW</sequence>
<organism evidence="2">
    <name type="scientific">Kingella kingae KKC2005004457</name>
    <dbReference type="NCBI Taxonomy" id="1229911"/>
    <lineage>
        <taxon>Bacteria</taxon>
        <taxon>Pseudomonadati</taxon>
        <taxon>Pseudomonadota</taxon>
        <taxon>Betaproteobacteria</taxon>
        <taxon>Neisseriales</taxon>
        <taxon>Neisseriaceae</taxon>
        <taxon>Kingella</taxon>
    </lineage>
</organism>
<reference evidence="2" key="1">
    <citation type="journal article" date="2013" name="Antimicrob. Agents Chemother.">
        <title>Characterization of TEM-1 beta-lactamase producing Kingella kingae clinical isolates.</title>
        <authorList>
            <person name="Banerjee A."/>
            <person name="Kaplan J.B."/>
            <person name="Soherwardy A."/>
            <person name="Nudell Y."/>
            <person name="Mackenzie G.A."/>
            <person name="Johnson S."/>
            <person name="Balashova N.V."/>
        </authorList>
    </citation>
    <scope>NUCLEOTIDE SEQUENCE</scope>
    <source>
        <strain evidence="2">KKC2005004457</strain>
        <plasmid evidence="2">unnamed</plasmid>
    </source>
</reference>
<comment type="caution">
    <text evidence="2">The sequence shown here is derived from an EMBL/GenBank/DDBJ whole genome shotgun (WGS) entry which is preliminary data.</text>
</comment>
<geneLocation type="plasmid" evidence="2">
    <name>unnamed</name>
</geneLocation>
<evidence type="ECO:0000256" key="1">
    <source>
        <dbReference type="SAM" id="MobiDB-lite"/>
    </source>
</evidence>
<feature type="compositionally biased region" description="Polar residues" evidence="1">
    <location>
        <begin position="1"/>
        <end position="11"/>
    </location>
</feature>
<dbReference type="AlphaFoldDB" id="T0M8C0"/>
<dbReference type="EMBL" id="AMPT01000031">
    <property type="protein sequence ID" value="EQB59596.1"/>
    <property type="molecule type" value="Genomic_DNA"/>
</dbReference>
<evidence type="ECO:0000313" key="2">
    <source>
        <dbReference type="EMBL" id="EQB59596.1"/>
    </source>
</evidence>
<protein>
    <submittedName>
        <fullName evidence="2">Uncharacterized protein</fullName>
    </submittedName>
</protein>
<gene>
    <name evidence="2" type="ORF">C297_p00310</name>
</gene>
<feature type="region of interest" description="Disordered" evidence="1">
    <location>
        <begin position="1"/>
        <end position="20"/>
    </location>
</feature>
<name>T0M8C0_KINKI</name>
<accession>T0M8C0</accession>
<keyword evidence="2" id="KW-0614">Plasmid</keyword>
<proteinExistence type="predicted"/>